<protein>
    <submittedName>
        <fullName evidence="1">Uncharacterized protein</fullName>
    </submittedName>
</protein>
<organism evidence="1 2">
    <name type="scientific">Mycena albidolilacea</name>
    <dbReference type="NCBI Taxonomy" id="1033008"/>
    <lineage>
        <taxon>Eukaryota</taxon>
        <taxon>Fungi</taxon>
        <taxon>Dikarya</taxon>
        <taxon>Basidiomycota</taxon>
        <taxon>Agaricomycotina</taxon>
        <taxon>Agaricomycetes</taxon>
        <taxon>Agaricomycetidae</taxon>
        <taxon>Agaricales</taxon>
        <taxon>Marasmiineae</taxon>
        <taxon>Mycenaceae</taxon>
        <taxon>Mycena</taxon>
    </lineage>
</organism>
<comment type="caution">
    <text evidence="1">The sequence shown here is derived from an EMBL/GenBank/DDBJ whole genome shotgun (WGS) entry which is preliminary data.</text>
</comment>
<dbReference type="EMBL" id="JARIHO010000083">
    <property type="protein sequence ID" value="KAJ7309144.1"/>
    <property type="molecule type" value="Genomic_DNA"/>
</dbReference>
<proteinExistence type="predicted"/>
<dbReference type="Proteomes" id="UP001218218">
    <property type="component" value="Unassembled WGS sequence"/>
</dbReference>
<evidence type="ECO:0000313" key="1">
    <source>
        <dbReference type="EMBL" id="KAJ7309144.1"/>
    </source>
</evidence>
<gene>
    <name evidence="1" type="ORF">DFH08DRAFT_918358</name>
</gene>
<reference evidence="1" key="1">
    <citation type="submission" date="2023-03" db="EMBL/GenBank/DDBJ databases">
        <title>Massive genome expansion in bonnet fungi (Mycena s.s.) driven by repeated elements and novel gene families across ecological guilds.</title>
        <authorList>
            <consortium name="Lawrence Berkeley National Laboratory"/>
            <person name="Harder C.B."/>
            <person name="Miyauchi S."/>
            <person name="Viragh M."/>
            <person name="Kuo A."/>
            <person name="Thoen E."/>
            <person name="Andreopoulos B."/>
            <person name="Lu D."/>
            <person name="Skrede I."/>
            <person name="Drula E."/>
            <person name="Henrissat B."/>
            <person name="Morin E."/>
            <person name="Kohler A."/>
            <person name="Barry K."/>
            <person name="LaButti K."/>
            <person name="Morin E."/>
            <person name="Salamov A."/>
            <person name="Lipzen A."/>
            <person name="Mereny Z."/>
            <person name="Hegedus B."/>
            <person name="Baldrian P."/>
            <person name="Stursova M."/>
            <person name="Weitz H."/>
            <person name="Taylor A."/>
            <person name="Grigoriev I.V."/>
            <person name="Nagy L.G."/>
            <person name="Martin F."/>
            <person name="Kauserud H."/>
        </authorList>
    </citation>
    <scope>NUCLEOTIDE SEQUENCE</scope>
    <source>
        <strain evidence="1">CBHHK002</strain>
    </source>
</reference>
<sequence length="308" mass="33693">MLNSERTYIDLIYHASKKYASWDPEIPVKVGDWGRMTRGKRVLRFWFLRKHGVFVKEGNIFQDGKAAQYNIPTPVEYGQEGPGGEMWIASQNAEQVEVSTSVGGATPAVVQCKVKGAFKFSSGRGAILVMENNTMSSIDPPGSLRRLLEDPSMRDIVVVSEVHSCSSYARVLTTQEGSTVALGLSVEPPVASMSATANATWVRSGASGNFKSQVNNKGDRKFYPLFRLVSLTEKAKSTGLRGEEDLDALPLPDAEPPWQAAEAQKHAALKKQPNTRSVGAPAPTSLHWATEKTPEVSGIFHSVYQWPN</sequence>
<evidence type="ECO:0000313" key="2">
    <source>
        <dbReference type="Proteomes" id="UP001218218"/>
    </source>
</evidence>
<name>A0AAD7EBT6_9AGAR</name>
<dbReference type="AlphaFoldDB" id="A0AAD7EBT6"/>
<keyword evidence="2" id="KW-1185">Reference proteome</keyword>
<accession>A0AAD7EBT6</accession>